<dbReference type="Pfam" id="PF05762">
    <property type="entry name" value="VWA_CoxE"/>
    <property type="match status" value="1"/>
</dbReference>
<evidence type="ECO:0000313" key="1">
    <source>
        <dbReference type="EMBL" id="RJK96729.1"/>
    </source>
</evidence>
<dbReference type="InterPro" id="IPR036465">
    <property type="entry name" value="vWFA_dom_sf"/>
</dbReference>
<dbReference type="SUPFAM" id="SSF53300">
    <property type="entry name" value="vWA-like"/>
    <property type="match status" value="1"/>
</dbReference>
<dbReference type="RefSeq" id="WP_119949445.1">
    <property type="nucleotide sequence ID" value="NZ_QZEZ01000002.1"/>
</dbReference>
<organism evidence="1 2">
    <name type="scientific">Vallicoccus soli</name>
    <dbReference type="NCBI Taxonomy" id="2339232"/>
    <lineage>
        <taxon>Bacteria</taxon>
        <taxon>Bacillati</taxon>
        <taxon>Actinomycetota</taxon>
        <taxon>Actinomycetes</taxon>
        <taxon>Motilibacterales</taxon>
        <taxon>Vallicoccaceae</taxon>
        <taxon>Vallicoccus</taxon>
    </lineage>
</organism>
<dbReference type="Gene3D" id="3.40.50.410">
    <property type="entry name" value="von Willebrand factor, type A domain"/>
    <property type="match status" value="1"/>
</dbReference>
<sequence>MSAVEGLARLAACARREGVAASTDRVEALLRCADALGPAGREDVYWAGRVALCGGPDDLPRYDRAFARFLGADPAGAAAGPPVVVDRPVAAADGAGTEGDGARRTLADVREVLRGRDLGALDALGEDEREAVRRLVALLRPVGALRPSRRRRPAPHGEVDRRRTVRDALRHGGEVVALRHRRRVRRPRPLLVVVDVSGSMQPYADAYLRLAHAAARARPGTEVFTIGTRLTRVTREVAHPDPDEALRAVAAAVPDWSGGTRLGEQLAALLERWGRAGAARGAVAVVLSDAWERGDCALLGEQLERLGRLAHRVVWVDPHEGKPGYAPLTAGMRTVLPRVDAVVSGWTLEALERLCAVLAAPQHGTARRA</sequence>
<comment type="caution">
    <text evidence="1">The sequence shown here is derived from an EMBL/GenBank/DDBJ whole genome shotgun (WGS) entry which is preliminary data.</text>
</comment>
<gene>
    <name evidence="1" type="ORF">D5H78_05495</name>
</gene>
<dbReference type="PANTHER" id="PTHR39338:SF6">
    <property type="entry name" value="BLL5662 PROTEIN"/>
    <property type="match status" value="1"/>
</dbReference>
<dbReference type="Proteomes" id="UP000265614">
    <property type="component" value="Unassembled WGS sequence"/>
</dbReference>
<evidence type="ECO:0000313" key="2">
    <source>
        <dbReference type="Proteomes" id="UP000265614"/>
    </source>
</evidence>
<dbReference type="OrthoDB" id="9790469at2"/>
<accession>A0A3A3Z226</accession>
<dbReference type="AlphaFoldDB" id="A0A3A3Z226"/>
<name>A0A3A3Z226_9ACTN</name>
<dbReference type="EMBL" id="QZEZ01000002">
    <property type="protein sequence ID" value="RJK96729.1"/>
    <property type="molecule type" value="Genomic_DNA"/>
</dbReference>
<keyword evidence="2" id="KW-1185">Reference proteome</keyword>
<dbReference type="PIRSF" id="PIRSF010256">
    <property type="entry name" value="CoxE_vWa"/>
    <property type="match status" value="1"/>
</dbReference>
<dbReference type="InterPro" id="IPR011195">
    <property type="entry name" value="UCP010256"/>
</dbReference>
<protein>
    <submittedName>
        <fullName evidence="1">VWA domain-containing protein</fullName>
    </submittedName>
</protein>
<dbReference type="InterPro" id="IPR008912">
    <property type="entry name" value="Uncharacterised_CoxE"/>
</dbReference>
<dbReference type="PANTHER" id="PTHR39338">
    <property type="entry name" value="BLL5662 PROTEIN-RELATED"/>
    <property type="match status" value="1"/>
</dbReference>
<reference evidence="1 2" key="1">
    <citation type="submission" date="2018-09" db="EMBL/GenBank/DDBJ databases">
        <title>YIM 75000 draft genome.</title>
        <authorList>
            <person name="Tang S."/>
            <person name="Feng Y."/>
        </authorList>
    </citation>
    <scope>NUCLEOTIDE SEQUENCE [LARGE SCALE GENOMIC DNA]</scope>
    <source>
        <strain evidence="1 2">YIM 75000</strain>
    </source>
</reference>
<proteinExistence type="predicted"/>